<dbReference type="AlphaFoldDB" id="A0A1J0R842"/>
<sequence>MSSHWRVYAISGLLAALQQVLNVEADAHSNAKNLADLNFLCRIIPVADADSSHLANTELSVDSVSELMKLNMTLSSEDWRNKFPKPATPPEEPPAYCKGSTEMDTCKLQYAKWEQAARKSEDKNNLPAKIVYPAKRINSIQGRTARFLIQAALERAIAIEENYNNGAKQIIAKFDEKIQKKLEQAIYGQPKTGKAPTNICVAPAATDRQTSCTVKKTAATVCGTAICLCAKESVSQTGQVCGEATHNADVNFGGPSVAAGYQSISAKCSQSPKPTLTSSYIESLVAAFHARLQTKEHGTRATVYLGTAPNNQDCRAEDNQACVDFTDLSEASASAKIPATYWPSQLMQVAQDLRQVERVLDAKKQAEDQLTALQKEGQQIYSQLQHEEDVGAATTKANVADTASGKTTKCTKQNKTVEECPEAHCNYDDTTKECKTKPGKENTAAGTGDGNAGTTAASTGCARHGTDKTACENDKTDCKKNCAFRKGKNSKYETEKFTAMVVSLSIRNFLFIYVAFVSLVPFYGFLLLL</sequence>
<dbReference type="EMBL" id="KX699982">
    <property type="protein sequence ID" value="APD73938.1"/>
    <property type="molecule type" value="Genomic_DNA"/>
</dbReference>
<keyword evidence="6 11" id="KW-0472">Membrane</keyword>
<keyword evidence="9" id="KW-0175">Coiled coil</keyword>
<comment type="subcellular location">
    <subcellularLocation>
        <location evidence="2">Cell membrane</location>
        <topology evidence="2">Lipid-anchor</topology>
        <topology evidence="2">GPI-anchor</topology>
    </subcellularLocation>
</comment>
<evidence type="ECO:0000256" key="4">
    <source>
        <dbReference type="ARBA" id="ARBA00022622"/>
    </source>
</evidence>
<evidence type="ECO:0000256" key="10">
    <source>
        <dbReference type="SAM" id="MobiDB-lite"/>
    </source>
</evidence>
<dbReference type="Pfam" id="PF13206">
    <property type="entry name" value="VSG_B"/>
    <property type="match status" value="1"/>
</dbReference>
<evidence type="ECO:0000256" key="5">
    <source>
        <dbReference type="ARBA" id="ARBA00022729"/>
    </source>
</evidence>
<proteinExistence type="predicted"/>
<feature type="transmembrane region" description="Helical" evidence="11">
    <location>
        <begin position="510"/>
        <end position="528"/>
    </location>
</feature>
<keyword evidence="5 12" id="KW-0732">Signal</keyword>
<protein>
    <submittedName>
        <fullName evidence="15">Variant surface glycoprotein 1125.2038</fullName>
    </submittedName>
</protein>
<comment type="function">
    <text evidence="1">VSG forms a coat on the surface of the parasite. The trypanosome evades the immune response of the host by expressing a series of antigenically distinct VSGs from an estimated 1000 VSG genes.</text>
</comment>
<accession>A0A1J0R842</accession>
<keyword evidence="4" id="KW-0336">GPI-anchor</keyword>
<feature type="chain" id="PRO_5012498215" evidence="12">
    <location>
        <begin position="26"/>
        <end position="529"/>
    </location>
</feature>
<dbReference type="InterPro" id="IPR025932">
    <property type="entry name" value="Trypano_VSG_B_N_dom"/>
</dbReference>
<dbReference type="VEuPathDB" id="TriTrypDB:Tb11.v5.0927"/>
<evidence type="ECO:0000256" key="8">
    <source>
        <dbReference type="ARBA" id="ARBA00023288"/>
    </source>
</evidence>
<evidence type="ECO:0000256" key="11">
    <source>
        <dbReference type="SAM" id="Phobius"/>
    </source>
</evidence>
<dbReference type="VEuPathDB" id="TriTrypDB:Tb1125.Tb11.v5.0927"/>
<dbReference type="InterPro" id="IPR019609">
    <property type="entry name" value="Variant_surf_glycoprt_trypan_C"/>
</dbReference>
<evidence type="ECO:0000259" key="14">
    <source>
        <dbReference type="Pfam" id="PF13206"/>
    </source>
</evidence>
<feature type="domain" description="Trypanosome variant surface glycoprotein B-type N-terminal" evidence="14">
    <location>
        <begin position="23"/>
        <end position="371"/>
    </location>
</feature>
<feature type="compositionally biased region" description="Basic and acidic residues" evidence="10">
    <location>
        <begin position="431"/>
        <end position="440"/>
    </location>
</feature>
<keyword evidence="7" id="KW-0325">Glycoprotein</keyword>
<evidence type="ECO:0000313" key="15">
    <source>
        <dbReference type="EMBL" id="APD73938.1"/>
    </source>
</evidence>
<keyword evidence="11" id="KW-1133">Transmembrane helix</keyword>
<name>A0A1J0R842_9TRYP</name>
<feature type="signal peptide" evidence="12">
    <location>
        <begin position="1"/>
        <end position="25"/>
    </location>
</feature>
<dbReference type="GO" id="GO:0005886">
    <property type="term" value="C:plasma membrane"/>
    <property type="evidence" value="ECO:0007669"/>
    <property type="project" value="UniProtKB-SubCell"/>
</dbReference>
<evidence type="ECO:0000256" key="9">
    <source>
        <dbReference type="SAM" id="Coils"/>
    </source>
</evidence>
<dbReference type="GO" id="GO:0098552">
    <property type="term" value="C:side of membrane"/>
    <property type="evidence" value="ECO:0007669"/>
    <property type="project" value="UniProtKB-KW"/>
</dbReference>
<reference evidence="15" key="1">
    <citation type="submission" date="2016-08" db="EMBL/GenBank/DDBJ databases">
        <title>VSG repertoire of Trypanosoma brucei EATRO 1125.</title>
        <authorList>
            <person name="Cross G.A."/>
        </authorList>
    </citation>
    <scope>NUCLEOTIDE SEQUENCE</scope>
    <source>
        <strain evidence="15">EATRO 1125</strain>
    </source>
</reference>
<evidence type="ECO:0000256" key="2">
    <source>
        <dbReference type="ARBA" id="ARBA00004609"/>
    </source>
</evidence>
<feature type="domain" description="Trypanosome variant surface glycoprotein C-terminal" evidence="13">
    <location>
        <begin position="410"/>
        <end position="519"/>
    </location>
</feature>
<feature type="region of interest" description="Disordered" evidence="10">
    <location>
        <begin position="431"/>
        <end position="459"/>
    </location>
</feature>
<evidence type="ECO:0000256" key="7">
    <source>
        <dbReference type="ARBA" id="ARBA00023180"/>
    </source>
</evidence>
<evidence type="ECO:0000256" key="1">
    <source>
        <dbReference type="ARBA" id="ARBA00002523"/>
    </source>
</evidence>
<keyword evidence="8" id="KW-0449">Lipoprotein</keyword>
<keyword evidence="3" id="KW-1003">Cell membrane</keyword>
<evidence type="ECO:0000256" key="12">
    <source>
        <dbReference type="SAM" id="SignalP"/>
    </source>
</evidence>
<dbReference type="VEuPathDB" id="TriTrypDB:Tb427_000442300"/>
<keyword evidence="11" id="KW-0812">Transmembrane</keyword>
<dbReference type="Pfam" id="PF10659">
    <property type="entry name" value="Trypan_glycop_C"/>
    <property type="match status" value="1"/>
</dbReference>
<evidence type="ECO:0000256" key="3">
    <source>
        <dbReference type="ARBA" id="ARBA00022475"/>
    </source>
</evidence>
<evidence type="ECO:0000256" key="6">
    <source>
        <dbReference type="ARBA" id="ARBA00023136"/>
    </source>
</evidence>
<feature type="coiled-coil region" evidence="9">
    <location>
        <begin position="346"/>
        <end position="383"/>
    </location>
</feature>
<evidence type="ECO:0000259" key="13">
    <source>
        <dbReference type="Pfam" id="PF10659"/>
    </source>
</evidence>
<dbReference type="VEuPathDB" id="TriTrypDB:Tbg972.9.570"/>
<organism evidence="15">
    <name type="scientific">Trypanosoma brucei</name>
    <dbReference type="NCBI Taxonomy" id="5691"/>
    <lineage>
        <taxon>Eukaryota</taxon>
        <taxon>Discoba</taxon>
        <taxon>Euglenozoa</taxon>
        <taxon>Kinetoplastea</taxon>
        <taxon>Metakinetoplastina</taxon>
        <taxon>Trypanosomatida</taxon>
        <taxon>Trypanosomatidae</taxon>
        <taxon>Trypanosoma</taxon>
    </lineage>
</organism>